<comment type="caution">
    <text evidence="2">The sequence shown here is derived from an EMBL/GenBank/DDBJ whole genome shotgun (WGS) entry which is preliminary data.</text>
</comment>
<gene>
    <name evidence="2" type="ORF">M5K25_000799</name>
</gene>
<name>A0ABD0W6T4_DENTH</name>
<evidence type="ECO:0000313" key="2">
    <source>
        <dbReference type="EMBL" id="KAL0928871.1"/>
    </source>
</evidence>
<evidence type="ECO:0000256" key="1">
    <source>
        <dbReference type="SAM" id="SignalP"/>
    </source>
</evidence>
<keyword evidence="3" id="KW-1185">Reference proteome</keyword>
<proteinExistence type="predicted"/>
<accession>A0ABD0W6T4</accession>
<feature type="signal peptide" evidence="1">
    <location>
        <begin position="1"/>
        <end position="19"/>
    </location>
</feature>
<sequence length="90" mass="10094">MQYLLRPSCCWCLLSLIIGEFLMNKNQHKGMGQLSHMQRLTVTGLSSCRWVTIKVKHSCWAGLRVGSLSCAGLSKLLFELGDQDLVLLVQ</sequence>
<protein>
    <recommendedName>
        <fullName evidence="4">Secreted protein</fullName>
    </recommendedName>
</protein>
<evidence type="ECO:0008006" key="4">
    <source>
        <dbReference type="Google" id="ProtNLM"/>
    </source>
</evidence>
<reference evidence="2 3" key="1">
    <citation type="journal article" date="2024" name="Plant Biotechnol. J.">
        <title>Dendrobium thyrsiflorum genome and its molecular insights into genes involved in important horticultural traits.</title>
        <authorList>
            <person name="Chen B."/>
            <person name="Wang J.Y."/>
            <person name="Zheng P.J."/>
            <person name="Li K.L."/>
            <person name="Liang Y.M."/>
            <person name="Chen X.F."/>
            <person name="Zhang C."/>
            <person name="Zhao X."/>
            <person name="He X."/>
            <person name="Zhang G.Q."/>
            <person name="Liu Z.J."/>
            <person name="Xu Q."/>
        </authorList>
    </citation>
    <scope>NUCLEOTIDE SEQUENCE [LARGE SCALE GENOMIC DNA]</scope>
    <source>
        <strain evidence="2">GZMU011</strain>
    </source>
</reference>
<dbReference type="Proteomes" id="UP001552299">
    <property type="component" value="Unassembled WGS sequence"/>
</dbReference>
<dbReference type="EMBL" id="JANQDX010000001">
    <property type="protein sequence ID" value="KAL0928871.1"/>
    <property type="molecule type" value="Genomic_DNA"/>
</dbReference>
<feature type="chain" id="PRO_5044846257" description="Secreted protein" evidence="1">
    <location>
        <begin position="20"/>
        <end position="90"/>
    </location>
</feature>
<organism evidence="2 3">
    <name type="scientific">Dendrobium thyrsiflorum</name>
    <name type="common">Pinecone-like raceme dendrobium</name>
    <name type="synonym">Orchid</name>
    <dbReference type="NCBI Taxonomy" id="117978"/>
    <lineage>
        <taxon>Eukaryota</taxon>
        <taxon>Viridiplantae</taxon>
        <taxon>Streptophyta</taxon>
        <taxon>Embryophyta</taxon>
        <taxon>Tracheophyta</taxon>
        <taxon>Spermatophyta</taxon>
        <taxon>Magnoliopsida</taxon>
        <taxon>Liliopsida</taxon>
        <taxon>Asparagales</taxon>
        <taxon>Orchidaceae</taxon>
        <taxon>Epidendroideae</taxon>
        <taxon>Malaxideae</taxon>
        <taxon>Dendrobiinae</taxon>
        <taxon>Dendrobium</taxon>
    </lineage>
</organism>
<dbReference type="AlphaFoldDB" id="A0ABD0W6T4"/>
<evidence type="ECO:0000313" key="3">
    <source>
        <dbReference type="Proteomes" id="UP001552299"/>
    </source>
</evidence>
<keyword evidence="1" id="KW-0732">Signal</keyword>